<evidence type="ECO:0000259" key="1">
    <source>
        <dbReference type="Pfam" id="PF10592"/>
    </source>
</evidence>
<sequence length="516" mass="58759">MHLILSNHVNELKDSFSYSDDTIESKLFEYFCNFCIVSKYYFGRFNPIDVTTDEDDASIDGVAIIVDGELIVTEGDAKEIFSSHKTNLQVDIIITQAKSGDAFVKKDITNFKVGIDDFLSFAPKLPNGKLNVTALEVLRLIFKNTKKIKNKRPDIKVFYCTGGVYNKEREIEACFNIIHKGIVDLDYFNDVSVTPLGRSELIKFYTSLTQKNEAALKTIDFFGMPKMPNIPQAYVALVEAKNLVDSLLSDEDGNIKHAIFEENVRSYLGGTNDVNKAIHATLNSAEQKQIFSVLNNGITVSAPELTFVPNTKEIHLTNYQIINGCQTSNTLFENRGLLDDTVQVVVKFIESPDNNAANEVIAATNSQTNIPTESFFGLKNKSKLIQQYFTSKNKELLPDNHIFFERRQSEYKDKDFQATRIFDVKEIARCYAAMFLGIPHTSFRYAKTIFSAHKDELFKESDHESYYYAACLCLYKYQALINGRKINANNYLKRRWHVLSVFNWICHNSMTVPEPN</sequence>
<dbReference type="Pfam" id="PF10592">
    <property type="entry name" value="AIPR"/>
    <property type="match status" value="1"/>
</dbReference>
<protein>
    <submittedName>
        <fullName evidence="2">AIPR family protein</fullName>
    </submittedName>
</protein>
<name>A0ABS7VHR5_9GAMM</name>
<evidence type="ECO:0000313" key="2">
    <source>
        <dbReference type="EMBL" id="MBZ6068458.1"/>
    </source>
</evidence>
<reference evidence="2 3" key="1">
    <citation type="submission" date="2021-09" db="EMBL/GenBank/DDBJ databases">
        <title>Aeromonas schubertii isolated from Asian sea bass.</title>
        <authorList>
            <person name="Pinpimai K."/>
        </authorList>
    </citation>
    <scope>NUCLEOTIDE SEQUENCE [LARGE SCALE GENOMIC DNA]</scope>
    <source>
        <strain evidence="2 3">CHULA2021a</strain>
    </source>
</reference>
<keyword evidence="3" id="KW-1185">Reference proteome</keyword>
<dbReference type="InterPro" id="IPR018891">
    <property type="entry name" value="AIPR_C"/>
</dbReference>
<gene>
    <name evidence="2" type="ORF">LA374_19935</name>
</gene>
<evidence type="ECO:0000313" key="3">
    <source>
        <dbReference type="Proteomes" id="UP000774958"/>
    </source>
</evidence>
<dbReference type="RefSeq" id="WP_224163744.1">
    <property type="nucleotide sequence ID" value="NZ_JAIRBT010000045.1"/>
</dbReference>
<dbReference type="Proteomes" id="UP000774958">
    <property type="component" value="Unassembled WGS sequence"/>
</dbReference>
<comment type="caution">
    <text evidence="2">The sequence shown here is derived from an EMBL/GenBank/DDBJ whole genome shotgun (WGS) entry which is preliminary data.</text>
</comment>
<proteinExistence type="predicted"/>
<accession>A0ABS7VHR5</accession>
<feature type="domain" description="Abortive phage infection protein C-terminal" evidence="1">
    <location>
        <begin position="260"/>
        <end position="471"/>
    </location>
</feature>
<dbReference type="EMBL" id="JAIRBT010000045">
    <property type="protein sequence ID" value="MBZ6068458.1"/>
    <property type="molecule type" value="Genomic_DNA"/>
</dbReference>
<organism evidence="2 3">
    <name type="scientific">Aeromonas schubertii</name>
    <dbReference type="NCBI Taxonomy" id="652"/>
    <lineage>
        <taxon>Bacteria</taxon>
        <taxon>Pseudomonadati</taxon>
        <taxon>Pseudomonadota</taxon>
        <taxon>Gammaproteobacteria</taxon>
        <taxon>Aeromonadales</taxon>
        <taxon>Aeromonadaceae</taxon>
        <taxon>Aeromonas</taxon>
    </lineage>
</organism>